<name>A0A392N9B0_9FABA</name>
<keyword evidence="2" id="KW-1185">Reference proteome</keyword>
<evidence type="ECO:0000313" key="2">
    <source>
        <dbReference type="Proteomes" id="UP000265520"/>
    </source>
</evidence>
<accession>A0A392N9B0</accession>
<dbReference type="Proteomes" id="UP000265520">
    <property type="component" value="Unassembled WGS sequence"/>
</dbReference>
<reference evidence="1 2" key="1">
    <citation type="journal article" date="2018" name="Front. Plant Sci.">
        <title>Red Clover (Trifolium pratense) and Zigzag Clover (T. medium) - A Picture of Genomic Similarities and Differences.</title>
        <authorList>
            <person name="Dluhosova J."/>
            <person name="Istvanek J."/>
            <person name="Nedelnik J."/>
            <person name="Repkova J."/>
        </authorList>
    </citation>
    <scope>NUCLEOTIDE SEQUENCE [LARGE SCALE GENOMIC DNA]</scope>
    <source>
        <strain evidence="2">cv. 10/8</strain>
        <tissue evidence="1">Leaf</tissue>
    </source>
</reference>
<dbReference type="EMBL" id="LXQA010032250">
    <property type="protein sequence ID" value="MCH96407.1"/>
    <property type="molecule type" value="Genomic_DNA"/>
</dbReference>
<organism evidence="1 2">
    <name type="scientific">Trifolium medium</name>
    <dbReference type="NCBI Taxonomy" id="97028"/>
    <lineage>
        <taxon>Eukaryota</taxon>
        <taxon>Viridiplantae</taxon>
        <taxon>Streptophyta</taxon>
        <taxon>Embryophyta</taxon>
        <taxon>Tracheophyta</taxon>
        <taxon>Spermatophyta</taxon>
        <taxon>Magnoliopsida</taxon>
        <taxon>eudicotyledons</taxon>
        <taxon>Gunneridae</taxon>
        <taxon>Pentapetalae</taxon>
        <taxon>rosids</taxon>
        <taxon>fabids</taxon>
        <taxon>Fabales</taxon>
        <taxon>Fabaceae</taxon>
        <taxon>Papilionoideae</taxon>
        <taxon>50 kb inversion clade</taxon>
        <taxon>NPAAA clade</taxon>
        <taxon>Hologalegina</taxon>
        <taxon>IRL clade</taxon>
        <taxon>Trifolieae</taxon>
        <taxon>Trifolium</taxon>
    </lineage>
</organism>
<comment type="caution">
    <text evidence="1">The sequence shown here is derived from an EMBL/GenBank/DDBJ whole genome shotgun (WGS) entry which is preliminary data.</text>
</comment>
<gene>
    <name evidence="1" type="ORF">A2U01_0017393</name>
</gene>
<protein>
    <submittedName>
        <fullName evidence="1">Uncharacterized protein</fullName>
    </submittedName>
</protein>
<proteinExistence type="predicted"/>
<evidence type="ECO:0000313" key="1">
    <source>
        <dbReference type="EMBL" id="MCH96407.1"/>
    </source>
</evidence>
<sequence length="15" mass="1723">MGAEECTEQIAVQWK</sequence>